<dbReference type="InterPro" id="IPR011043">
    <property type="entry name" value="Gal_Oxase/kelch_b-propeller"/>
</dbReference>
<evidence type="ECO:0000259" key="1">
    <source>
        <dbReference type="PROSITE" id="PS50181"/>
    </source>
</evidence>
<dbReference type="SUPFAM" id="SSF81383">
    <property type="entry name" value="F-box domain"/>
    <property type="match status" value="1"/>
</dbReference>
<dbReference type="EMBL" id="OOIL02005119">
    <property type="protein sequence ID" value="VFQ93976.1"/>
    <property type="molecule type" value="Genomic_DNA"/>
</dbReference>
<accession>A0A484MYA1</accession>
<name>A0A484MYA1_9ASTE</name>
<protein>
    <recommendedName>
        <fullName evidence="1">F-box domain-containing protein</fullName>
    </recommendedName>
</protein>
<dbReference type="EMBL" id="OOIL02005119">
    <property type="protein sequence ID" value="VFQ93981.1"/>
    <property type="molecule type" value="Genomic_DNA"/>
</dbReference>
<sequence>MMKARLPPPPRNQYPWIVYFYEKQYKGQIFYDAETGKWEKRRMPNMSNSQICTSSSHGWLVMLDLHPKSSKSCFLLNPISMEKIKLPPLPKPLISDVGFSPKYQCILTAPPGDPTCVVAFFQRFGEHAMWCRLGGDAKKSQWREQEFDRPRPFTFSVLCGTNIYCLNLKHKKLMEMSFDEEGRMEARPLLLPGEKRIGKVPYPYPLLDKEQEEEEVDGNHYRAWESLPRELLTQILQHLCLDDAKSFHKVCKTWDSLEDPKDHNPLAFPVVQSQWLVHKDTYTSTVLKLFHPVYGHGPHCIDIPELSLSSLAHSNNGWLLFCKGFQETFLVNPFTNERVDLPDRPKEIYMSGIFLSDPTSPDCVVFGLDSDDWNHILTICRRKETWEDFYDVNDNDLRFRSQCAPALHNGKLYVLGIEGNLRVFDFEGRTWKVHEVSGLPPELGKTYDSYLVQCEGKLMAVYMSYMGKHICVLELDERDKMEWKKVECLGEYMLFVSGRSSFAGKKVREGMENKIYLPRFHKQYIVFYCLETGLFKTFGSNFSKKDLFGTKEQLSCCWMQPSATRPFSSKPVQLDWLESSKD</sequence>
<organism evidence="3 4">
    <name type="scientific">Cuscuta campestris</name>
    <dbReference type="NCBI Taxonomy" id="132261"/>
    <lineage>
        <taxon>Eukaryota</taxon>
        <taxon>Viridiplantae</taxon>
        <taxon>Streptophyta</taxon>
        <taxon>Embryophyta</taxon>
        <taxon>Tracheophyta</taxon>
        <taxon>Spermatophyta</taxon>
        <taxon>Magnoliopsida</taxon>
        <taxon>eudicotyledons</taxon>
        <taxon>Gunneridae</taxon>
        <taxon>Pentapetalae</taxon>
        <taxon>asterids</taxon>
        <taxon>lamiids</taxon>
        <taxon>Solanales</taxon>
        <taxon>Convolvulaceae</taxon>
        <taxon>Cuscuteae</taxon>
        <taxon>Cuscuta</taxon>
        <taxon>Cuscuta subgen. Grammica</taxon>
        <taxon>Cuscuta sect. Cleistogrammica</taxon>
    </lineage>
</organism>
<dbReference type="InterPro" id="IPR005174">
    <property type="entry name" value="KIB1-4_b-propeller"/>
</dbReference>
<dbReference type="OrthoDB" id="1295088at2759"/>
<dbReference type="Pfam" id="PF03478">
    <property type="entry name" value="Beta-prop_KIB1-4"/>
    <property type="match status" value="2"/>
</dbReference>
<dbReference type="InterPro" id="IPR036047">
    <property type="entry name" value="F-box-like_dom_sf"/>
</dbReference>
<dbReference type="PANTHER" id="PTHR33127">
    <property type="entry name" value="TRANSMEMBRANE PROTEIN"/>
    <property type="match status" value="1"/>
</dbReference>
<reference evidence="3 4" key="1">
    <citation type="submission" date="2018-04" db="EMBL/GenBank/DDBJ databases">
        <authorList>
            <person name="Vogel A."/>
        </authorList>
    </citation>
    <scope>NUCLEOTIDE SEQUENCE [LARGE SCALE GENOMIC DNA]</scope>
</reference>
<dbReference type="PANTHER" id="PTHR33127:SF5">
    <property type="entry name" value="TRANSMEMBRANE PROTEIN"/>
    <property type="match status" value="1"/>
</dbReference>
<dbReference type="SUPFAM" id="SSF50965">
    <property type="entry name" value="Galactose oxidase, central domain"/>
    <property type="match status" value="1"/>
</dbReference>
<dbReference type="Pfam" id="PF00646">
    <property type="entry name" value="F-box"/>
    <property type="match status" value="1"/>
</dbReference>
<gene>
    <name evidence="2" type="ORF">CCAM_LOCUS35752</name>
    <name evidence="3" type="ORF">CCAM_LOCUS35757</name>
</gene>
<proteinExistence type="predicted"/>
<dbReference type="AlphaFoldDB" id="A0A484MYA1"/>
<evidence type="ECO:0000313" key="3">
    <source>
        <dbReference type="EMBL" id="VFQ93981.1"/>
    </source>
</evidence>
<dbReference type="Gene3D" id="1.20.1280.50">
    <property type="match status" value="1"/>
</dbReference>
<dbReference type="PROSITE" id="PS50181">
    <property type="entry name" value="FBOX"/>
    <property type="match status" value="1"/>
</dbReference>
<feature type="domain" description="F-box" evidence="1">
    <location>
        <begin position="221"/>
        <end position="257"/>
    </location>
</feature>
<keyword evidence="4" id="KW-1185">Reference proteome</keyword>
<dbReference type="Proteomes" id="UP000595140">
    <property type="component" value="Unassembled WGS sequence"/>
</dbReference>
<evidence type="ECO:0000313" key="2">
    <source>
        <dbReference type="EMBL" id="VFQ93976.1"/>
    </source>
</evidence>
<evidence type="ECO:0000313" key="4">
    <source>
        <dbReference type="Proteomes" id="UP000595140"/>
    </source>
</evidence>
<dbReference type="InterPro" id="IPR001810">
    <property type="entry name" value="F-box_dom"/>
</dbReference>